<dbReference type="PROSITE" id="PS50931">
    <property type="entry name" value="HTH_LYSR"/>
    <property type="match status" value="1"/>
</dbReference>
<gene>
    <name evidence="6" type="ORF">BB934_32235</name>
</gene>
<dbReference type="PANTHER" id="PTHR30537">
    <property type="entry name" value="HTH-TYPE TRANSCRIPTIONAL REGULATOR"/>
    <property type="match status" value="1"/>
</dbReference>
<evidence type="ECO:0000256" key="1">
    <source>
        <dbReference type="ARBA" id="ARBA00009437"/>
    </source>
</evidence>
<dbReference type="PANTHER" id="PTHR30537:SF26">
    <property type="entry name" value="GLYCINE CLEAVAGE SYSTEM TRANSCRIPTIONAL ACTIVATOR"/>
    <property type="match status" value="1"/>
</dbReference>
<comment type="similarity">
    <text evidence="1">Belongs to the LysR transcriptional regulatory family.</text>
</comment>
<dbReference type="GO" id="GO:0043565">
    <property type="term" value="F:sequence-specific DNA binding"/>
    <property type="evidence" value="ECO:0007669"/>
    <property type="project" value="TreeGrafter"/>
</dbReference>
<keyword evidence="6" id="KW-0614">Plasmid</keyword>
<name>A0A1B2ESF0_9HYPH</name>
<dbReference type="Gene3D" id="3.40.190.10">
    <property type="entry name" value="Periplasmic binding protein-like II"/>
    <property type="match status" value="2"/>
</dbReference>
<feature type="domain" description="HTH lysR-type" evidence="5">
    <location>
        <begin position="7"/>
        <end position="64"/>
    </location>
</feature>
<dbReference type="SUPFAM" id="SSF53850">
    <property type="entry name" value="Periplasmic binding protein-like II"/>
    <property type="match status" value="1"/>
</dbReference>
<dbReference type="PRINTS" id="PR00039">
    <property type="entry name" value="HTHLYSR"/>
</dbReference>
<dbReference type="RefSeq" id="WP_099513994.1">
    <property type="nucleotide sequence ID" value="NZ_CP016617.1"/>
</dbReference>
<evidence type="ECO:0000256" key="2">
    <source>
        <dbReference type="ARBA" id="ARBA00023015"/>
    </source>
</evidence>
<dbReference type="OrthoDB" id="9793571at2"/>
<evidence type="ECO:0000256" key="3">
    <source>
        <dbReference type="ARBA" id="ARBA00023125"/>
    </source>
</evidence>
<protein>
    <recommendedName>
        <fullName evidence="5">HTH lysR-type domain-containing protein</fullName>
    </recommendedName>
</protein>
<keyword evidence="3" id="KW-0238">DNA-binding</keyword>
<dbReference type="KEGG" id="moc:BB934_32235"/>
<dbReference type="CDD" id="cd08432">
    <property type="entry name" value="PBP2_GcdR_TrpI_HvrB_AmpR_like"/>
    <property type="match status" value="1"/>
</dbReference>
<dbReference type="InterPro" id="IPR036390">
    <property type="entry name" value="WH_DNA-bd_sf"/>
</dbReference>
<keyword evidence="2" id="KW-0805">Transcription regulation</keyword>
<dbReference type="Pfam" id="PF03466">
    <property type="entry name" value="LysR_substrate"/>
    <property type="match status" value="1"/>
</dbReference>
<organism evidence="6">
    <name type="scientific">Microvirga ossetica</name>
    <dbReference type="NCBI Taxonomy" id="1882682"/>
    <lineage>
        <taxon>Bacteria</taxon>
        <taxon>Pseudomonadati</taxon>
        <taxon>Pseudomonadota</taxon>
        <taxon>Alphaproteobacteria</taxon>
        <taxon>Hyphomicrobiales</taxon>
        <taxon>Methylobacteriaceae</taxon>
        <taxon>Microvirga</taxon>
    </lineage>
</organism>
<dbReference type="Gene3D" id="1.10.10.10">
    <property type="entry name" value="Winged helix-like DNA-binding domain superfamily/Winged helix DNA-binding domain"/>
    <property type="match status" value="1"/>
</dbReference>
<reference evidence="6" key="1">
    <citation type="submission" date="2016-07" db="EMBL/GenBank/DDBJ databases">
        <title>Microvirga ossetica sp. nov. a new species of rhizobia isolated from root nodules of the legume species Vicia alpestris Steven originated from North Ossetia region in the Caucasus.</title>
        <authorList>
            <person name="Safronova V.I."/>
            <person name="Kuznetsova I.G."/>
            <person name="Sazanova A.L."/>
            <person name="Belimov A."/>
            <person name="Andronov E."/>
            <person name="Osledkin Y.S."/>
            <person name="Onishchuk O.P."/>
            <person name="Kurchak O.N."/>
            <person name="Shaposhnikov A.I."/>
            <person name="Willems A."/>
            <person name="Tikhonovich I.A."/>
        </authorList>
    </citation>
    <scope>NUCLEOTIDE SEQUENCE [LARGE SCALE GENOMIC DNA]</scope>
    <source>
        <strain evidence="6">V5/3M</strain>
        <plasmid evidence="6">unnamed1</plasmid>
    </source>
</reference>
<dbReference type="GO" id="GO:0006351">
    <property type="term" value="P:DNA-templated transcription"/>
    <property type="evidence" value="ECO:0007669"/>
    <property type="project" value="TreeGrafter"/>
</dbReference>
<dbReference type="SUPFAM" id="SSF46785">
    <property type="entry name" value="Winged helix' DNA-binding domain"/>
    <property type="match status" value="1"/>
</dbReference>
<dbReference type="InterPro" id="IPR036388">
    <property type="entry name" value="WH-like_DNA-bd_sf"/>
</dbReference>
<evidence type="ECO:0000256" key="4">
    <source>
        <dbReference type="ARBA" id="ARBA00023163"/>
    </source>
</evidence>
<dbReference type="InterPro" id="IPR058163">
    <property type="entry name" value="LysR-type_TF_proteobact-type"/>
</dbReference>
<dbReference type="EMBL" id="CP016617">
    <property type="protein sequence ID" value="ANY82898.1"/>
    <property type="molecule type" value="Genomic_DNA"/>
</dbReference>
<geneLocation type="plasmid" evidence="6">
    <name>unnamed1</name>
</geneLocation>
<dbReference type="AlphaFoldDB" id="A0A1B2ESF0"/>
<evidence type="ECO:0000313" key="6">
    <source>
        <dbReference type="EMBL" id="ANY82898.1"/>
    </source>
</evidence>
<evidence type="ECO:0000259" key="5">
    <source>
        <dbReference type="PROSITE" id="PS50931"/>
    </source>
</evidence>
<keyword evidence="4" id="KW-0804">Transcription</keyword>
<dbReference type="InterPro" id="IPR000847">
    <property type="entry name" value="LysR_HTH_N"/>
</dbReference>
<dbReference type="GO" id="GO:0003700">
    <property type="term" value="F:DNA-binding transcription factor activity"/>
    <property type="evidence" value="ECO:0007669"/>
    <property type="project" value="InterPro"/>
</dbReference>
<proteinExistence type="inferred from homology"/>
<dbReference type="InterPro" id="IPR005119">
    <property type="entry name" value="LysR_subst-bd"/>
</dbReference>
<accession>A0A1B2ESF0</accession>
<dbReference type="Pfam" id="PF00126">
    <property type="entry name" value="HTH_1"/>
    <property type="match status" value="1"/>
</dbReference>
<sequence>MAARRLPPLNALRAFEAAARRRSISRAAEELGVTHGAVSHQIRTLEAFVGTDLLERAGNRFKLTVAGEQLLPPLSSGFDLLATAVISLDRPSVRGDVTVSAPPALTCLWLVKTVGDLLKQYPDLRLHLRPSNSPKEVIASDVDLCIRYGDGIWPGRRSERLTDTDLFPVCRPDLFASGDIRELADTPLLCAANGHEWDLWLATVPQGSIITGGRHYLGNHLAMIEAAVGGLGLAMGDNVTCQRYLESGILVRPFAESVQAPASFFLIDAGDHERRPAVTAVRQWILESFNRETVLAA</sequence>